<name>A0A427XHU3_9TREE</name>
<dbReference type="AlphaFoldDB" id="A0A427XHU3"/>
<dbReference type="RefSeq" id="XP_028473549.1">
    <property type="nucleotide sequence ID" value="XM_028617871.1"/>
</dbReference>
<reference evidence="2 3" key="1">
    <citation type="submission" date="2018-11" db="EMBL/GenBank/DDBJ databases">
        <title>Genome sequence of Apiotrichum porosum DSM 27194.</title>
        <authorList>
            <person name="Aliyu H."/>
            <person name="Gorte O."/>
            <person name="Ochsenreither K."/>
        </authorList>
    </citation>
    <scope>NUCLEOTIDE SEQUENCE [LARGE SCALE GENOMIC DNA]</scope>
    <source>
        <strain evidence="2 3">DSM 27194</strain>
    </source>
</reference>
<proteinExistence type="predicted"/>
<comment type="caution">
    <text evidence="2">The sequence shown here is derived from an EMBL/GenBank/DDBJ whole genome shotgun (WGS) entry which is preliminary data.</text>
</comment>
<evidence type="ECO:0000313" key="3">
    <source>
        <dbReference type="Proteomes" id="UP000279236"/>
    </source>
</evidence>
<evidence type="ECO:0000313" key="2">
    <source>
        <dbReference type="EMBL" id="RSH78402.1"/>
    </source>
</evidence>
<feature type="chain" id="PRO_5019047362" description="Alginate lyase domain-containing protein" evidence="1">
    <location>
        <begin position="20"/>
        <end position="545"/>
    </location>
</feature>
<dbReference type="OrthoDB" id="2580323at2759"/>
<dbReference type="PANTHER" id="PTHR40616">
    <property type="entry name" value="LINALOOL DEHYDRATASE_ISOMERASE DOMAIN-CONTAINING PROTEIN"/>
    <property type="match status" value="1"/>
</dbReference>
<evidence type="ECO:0000256" key="1">
    <source>
        <dbReference type="SAM" id="SignalP"/>
    </source>
</evidence>
<protein>
    <recommendedName>
        <fullName evidence="4">Alginate lyase domain-containing protein</fullName>
    </recommendedName>
</protein>
<accession>A0A427XHU3</accession>
<dbReference type="GeneID" id="39586670"/>
<evidence type="ECO:0008006" key="4">
    <source>
        <dbReference type="Google" id="ProtNLM"/>
    </source>
</evidence>
<organism evidence="2 3">
    <name type="scientific">Apiotrichum porosum</name>
    <dbReference type="NCBI Taxonomy" id="105984"/>
    <lineage>
        <taxon>Eukaryota</taxon>
        <taxon>Fungi</taxon>
        <taxon>Dikarya</taxon>
        <taxon>Basidiomycota</taxon>
        <taxon>Agaricomycotina</taxon>
        <taxon>Tremellomycetes</taxon>
        <taxon>Trichosporonales</taxon>
        <taxon>Trichosporonaceae</taxon>
        <taxon>Apiotrichum</taxon>
    </lineage>
</organism>
<dbReference type="PANTHER" id="PTHR40616:SF1">
    <property type="entry name" value="LINALOOL DEHYDRATASE_ISOMERASE DOMAIN-CONTAINING PROTEIN"/>
    <property type="match status" value="1"/>
</dbReference>
<gene>
    <name evidence="2" type="ORF">EHS24_002127</name>
</gene>
<keyword evidence="3" id="KW-1185">Reference proteome</keyword>
<dbReference type="Proteomes" id="UP000279236">
    <property type="component" value="Unassembled WGS sequence"/>
</dbReference>
<feature type="signal peptide" evidence="1">
    <location>
        <begin position="1"/>
        <end position="19"/>
    </location>
</feature>
<keyword evidence="1" id="KW-0732">Signal</keyword>
<dbReference type="EMBL" id="RSCE01000012">
    <property type="protein sequence ID" value="RSH78402.1"/>
    <property type="molecule type" value="Genomic_DNA"/>
</dbReference>
<sequence>MKALTSVVALLAGLSSVQASPTPRNNGGSSSHKTWLDSAGLSANNKQLFAYSMDILDNNFGLPLLWGTAKLSSWYAVGLLARQGTGDVALANKVIANLLTQQYTNTSFVGELTPDPNNALFVTIAGIIIDSQFGDLIDPTVRSNLRKAMYMATVGDGYRVGGVNDDNLRPCYTNPWVMRLAASAYVGHISNDANMTYWAEEWAQEFVDLFDEYDTISEYNGGTYAGVSLFALSLAQYVPTNTTLFKEAPRIIKSIWDQTAETYNPTLNTLSGPWDRTYGFDLTQYYGILGSAITGVIGMDGTYPMPKPLDGSVHYTDMAMIPMQMVTAPYAEAQLSSASKAKITTFSGDHEFSVQAISPPFDARPRNYTYWVADGLSAGGVEFDENTVGGPSINQPSFSPGVILWDAGKTAAGSGFISHYPTNPSVSIVASSTNLTIRYPPTQDFPNGTVSNQLQLSVSPLPGPQLGADAFASGTQSLPGLDVTLSGNVVENANRSFTFTGAQINDFYYYNLTYTWDAAWGAANVPELVVAFTKTTPPTYDLILQ</sequence>